<name>A0A2H0N4V3_9BACT</name>
<dbReference type="Pfam" id="PF02780">
    <property type="entry name" value="Transketolase_C"/>
    <property type="match status" value="1"/>
</dbReference>
<dbReference type="SUPFAM" id="SSF52922">
    <property type="entry name" value="TK C-terminal domain-like"/>
    <property type="match status" value="1"/>
</dbReference>
<comment type="cofactor">
    <cofactor evidence="1">
        <name>Mn(2+)</name>
        <dbReference type="ChEBI" id="CHEBI:29035"/>
    </cofactor>
</comment>
<organism evidence="7 8">
    <name type="scientific">Candidatus Magasanikbacteria bacterium CG11_big_fil_rev_8_21_14_0_20_43_7</name>
    <dbReference type="NCBI Taxonomy" id="1974654"/>
    <lineage>
        <taxon>Bacteria</taxon>
        <taxon>Candidatus Magasanikiibacteriota</taxon>
    </lineage>
</organism>
<evidence type="ECO:0000259" key="6">
    <source>
        <dbReference type="SMART" id="SM00861"/>
    </source>
</evidence>
<dbReference type="Gene3D" id="3.40.50.970">
    <property type="match status" value="2"/>
</dbReference>
<comment type="similarity">
    <text evidence="4">Belongs to the transketolase family.</text>
</comment>
<dbReference type="AlphaFoldDB" id="A0A2H0N4V3"/>
<evidence type="ECO:0000256" key="4">
    <source>
        <dbReference type="ARBA" id="ARBA00007131"/>
    </source>
</evidence>
<dbReference type="Pfam" id="PF00456">
    <property type="entry name" value="Transketolase_N"/>
    <property type="match status" value="1"/>
</dbReference>
<dbReference type="Proteomes" id="UP000229782">
    <property type="component" value="Unassembled WGS sequence"/>
</dbReference>
<evidence type="ECO:0000313" key="8">
    <source>
        <dbReference type="Proteomes" id="UP000229782"/>
    </source>
</evidence>
<dbReference type="EMBL" id="PCWM01000042">
    <property type="protein sequence ID" value="PIR03145.1"/>
    <property type="molecule type" value="Genomic_DNA"/>
</dbReference>
<evidence type="ECO:0000256" key="5">
    <source>
        <dbReference type="ARBA" id="ARBA00023052"/>
    </source>
</evidence>
<dbReference type="FunFam" id="3.40.50.970:FF:000129">
    <property type="entry name" value="Transketolase"/>
    <property type="match status" value="1"/>
</dbReference>
<comment type="cofactor">
    <cofactor evidence="2">
        <name>Mg(2+)</name>
        <dbReference type="ChEBI" id="CHEBI:18420"/>
    </cofactor>
</comment>
<keyword evidence="5" id="KW-0786">Thiamine pyrophosphate</keyword>
<feature type="domain" description="Transketolase-like pyrimidine-binding" evidence="6">
    <location>
        <begin position="233"/>
        <end position="397"/>
    </location>
</feature>
<evidence type="ECO:0000256" key="2">
    <source>
        <dbReference type="ARBA" id="ARBA00001946"/>
    </source>
</evidence>
<dbReference type="InterPro" id="IPR029061">
    <property type="entry name" value="THDP-binding"/>
</dbReference>
<dbReference type="InterPro" id="IPR005475">
    <property type="entry name" value="Transketolase-like_Pyr-bd"/>
</dbReference>
<dbReference type="SUPFAM" id="SSF52518">
    <property type="entry name" value="Thiamin diphosphate-binding fold (THDP-binding)"/>
    <property type="match status" value="2"/>
</dbReference>
<dbReference type="InterPro" id="IPR009014">
    <property type="entry name" value="Transketo_C/PFOR_II"/>
</dbReference>
<dbReference type="InterPro" id="IPR033248">
    <property type="entry name" value="Transketolase_C"/>
</dbReference>
<dbReference type="Gene3D" id="3.40.50.920">
    <property type="match status" value="1"/>
</dbReference>
<sequence length="545" mass="59602">GFRKAGYIYEGHVTRHVPGVWYGTGPLGAGAGAASGFALAQKILAQPGKVYCTVGDGETEEGQVYEMMNMAMKYKLDNLVVFMDYNEVQLSDSLEVVMPYDPKAYFTAAGWYVIDVDGHDYRALWSALAEAQKIKGKPVFILGRTIMGKGVSFMEEAGKQKEATWHGKAASREEIDRVLEGQLALTEEQRLKIEDFVTKNVSWKPRKPAFPEPLSMVKVKTGKPKLYVAGEMTDCRSAYGNALLDLAKANANVVALTADLGGSVKTDGVQKELPSQHIDVGVAEQEMVSCAGGMSLAGIIPFCSTFGAFMTSRAKDQARVNDINQCNVKMVATHCGLSVGEDGPTHQAIDDSGSVLGFFNTMQIEPADPNQCDRMIRYIASHYGNFYMRMGRHKVPVLTKQTGDVFFDADYEYYYGRCDILRKGTDVTIAAMGGAVAEALAAWESLKKYGVSAEVVIVTSIKQFDKPLFTSIKKTGRVLTVEDHNPDSGLATRLSAMLREKHINPEVYESLGVKAYQLSGTWNELYKAAGIDRSAIVKIVKSILS</sequence>
<evidence type="ECO:0000256" key="3">
    <source>
        <dbReference type="ARBA" id="ARBA00001964"/>
    </source>
</evidence>
<gene>
    <name evidence="7" type="ORF">COV60_01895</name>
</gene>
<dbReference type="InterPro" id="IPR051157">
    <property type="entry name" value="PDH/Transketolase"/>
</dbReference>
<comment type="cofactor">
    <cofactor evidence="3">
        <name>thiamine diphosphate</name>
        <dbReference type="ChEBI" id="CHEBI:58937"/>
    </cofactor>
</comment>
<reference evidence="7 8" key="1">
    <citation type="submission" date="2017-09" db="EMBL/GenBank/DDBJ databases">
        <title>Depth-based differentiation of microbial function through sediment-hosted aquifers and enrichment of novel symbionts in the deep terrestrial subsurface.</title>
        <authorList>
            <person name="Probst A.J."/>
            <person name="Ladd B."/>
            <person name="Jarett J.K."/>
            <person name="Geller-Mcgrath D.E."/>
            <person name="Sieber C.M."/>
            <person name="Emerson J.B."/>
            <person name="Anantharaman K."/>
            <person name="Thomas B.C."/>
            <person name="Malmstrom R."/>
            <person name="Stieglmeier M."/>
            <person name="Klingl A."/>
            <person name="Woyke T."/>
            <person name="Ryan C.M."/>
            <person name="Banfield J.F."/>
        </authorList>
    </citation>
    <scope>NUCLEOTIDE SEQUENCE [LARGE SCALE GENOMIC DNA]</scope>
    <source>
        <strain evidence="7">CG11_big_fil_rev_8_21_14_0_20_43_7</strain>
    </source>
</reference>
<dbReference type="InterPro" id="IPR005474">
    <property type="entry name" value="Transketolase_N"/>
</dbReference>
<accession>A0A2H0N4V3</accession>
<dbReference type="CDD" id="cd07033">
    <property type="entry name" value="TPP_PYR_DXS_TK_like"/>
    <property type="match status" value="1"/>
</dbReference>
<dbReference type="SMART" id="SM00861">
    <property type="entry name" value="Transket_pyr"/>
    <property type="match status" value="1"/>
</dbReference>
<dbReference type="PANTHER" id="PTHR43825">
    <property type="entry name" value="PYRUVATE DEHYDROGENASE E1 COMPONENT"/>
    <property type="match status" value="1"/>
</dbReference>
<dbReference type="Pfam" id="PF02779">
    <property type="entry name" value="Transket_pyr"/>
    <property type="match status" value="1"/>
</dbReference>
<protein>
    <submittedName>
        <fullName evidence="7">Transketolase</fullName>
    </submittedName>
</protein>
<proteinExistence type="inferred from homology"/>
<feature type="non-terminal residue" evidence="7">
    <location>
        <position position="1"/>
    </location>
</feature>
<evidence type="ECO:0000256" key="1">
    <source>
        <dbReference type="ARBA" id="ARBA00001936"/>
    </source>
</evidence>
<dbReference type="PANTHER" id="PTHR43825:SF1">
    <property type="entry name" value="TRANSKETOLASE-LIKE PYRIMIDINE-BINDING DOMAIN-CONTAINING PROTEIN"/>
    <property type="match status" value="1"/>
</dbReference>
<evidence type="ECO:0000313" key="7">
    <source>
        <dbReference type="EMBL" id="PIR03145.1"/>
    </source>
</evidence>
<comment type="caution">
    <text evidence="7">The sequence shown here is derived from an EMBL/GenBank/DDBJ whole genome shotgun (WGS) entry which is preliminary data.</text>
</comment>
<dbReference type="GO" id="GO:0005737">
    <property type="term" value="C:cytoplasm"/>
    <property type="evidence" value="ECO:0007669"/>
    <property type="project" value="UniProtKB-ARBA"/>
</dbReference>